<dbReference type="AlphaFoldDB" id="A0A417Z3L6"/>
<gene>
    <name evidence="3" type="primary">yidD</name>
    <name evidence="3" type="ORF">D1832_10680</name>
</gene>
<dbReference type="SMART" id="SM01234">
    <property type="entry name" value="Haemolytic"/>
    <property type="match status" value="1"/>
</dbReference>
<dbReference type="GO" id="GO:0005886">
    <property type="term" value="C:plasma membrane"/>
    <property type="evidence" value="ECO:0007669"/>
    <property type="project" value="UniProtKB-SubCell"/>
</dbReference>
<comment type="function">
    <text evidence="1">Could be involved in insertion of integral membrane proteins into the membrane.</text>
</comment>
<dbReference type="Pfam" id="PF01809">
    <property type="entry name" value="YidD"/>
    <property type="match status" value="1"/>
</dbReference>
<feature type="region of interest" description="Disordered" evidence="2">
    <location>
        <begin position="77"/>
        <end position="109"/>
    </location>
</feature>
<comment type="subcellular location">
    <subcellularLocation>
        <location evidence="1">Cell membrane</location>
        <topology evidence="1">Peripheral membrane protein</topology>
        <orientation evidence="1">Cytoplasmic side</orientation>
    </subcellularLocation>
</comment>
<comment type="similarity">
    <text evidence="1">Belongs to the UPF0161 family.</text>
</comment>
<evidence type="ECO:0000313" key="4">
    <source>
        <dbReference type="Proteomes" id="UP000285376"/>
    </source>
</evidence>
<dbReference type="HAMAP" id="MF_00386">
    <property type="entry name" value="UPF0161_YidD"/>
    <property type="match status" value="1"/>
</dbReference>
<accession>A0A417Z3L6</accession>
<name>A0A417Z3L6_9MICO</name>
<reference evidence="3 4" key="1">
    <citation type="submission" date="2018-08" db="EMBL/GenBank/DDBJ databases">
        <title>Whole genome sequence analysis of Dermacoccus abyssi bacteria isolated from Deep Mariana trench Micromonospora spp reveals genes involved in the environmental adaptation and production of secondary metabolites.</title>
        <authorList>
            <person name="Abdel-Mageed W.M."/>
            <person name="Lehri B."/>
            <person name="Nouioui I."/>
            <person name="Goodfellow I."/>
            <person name="Jaspars M."/>
            <person name="Karlyshev A."/>
        </authorList>
    </citation>
    <scope>NUCLEOTIDE SEQUENCE [LARGE SCALE GENOMIC DNA]</scope>
    <source>
        <strain evidence="3 4">MT1.1</strain>
    </source>
</reference>
<sequence>MTASTADDVTGWRHVAVWPLLVIVRFYRRWISPALPATCRFYPTCSSYGLTALTRFGPIKGTWLTLKRLARCHPWNPGGVDHVPPKGHSAHGEHGPSDAAPAPVKAKDD</sequence>
<comment type="caution">
    <text evidence="3">The sequence shown here is derived from an EMBL/GenBank/DDBJ whole genome shotgun (WGS) entry which is preliminary data.</text>
</comment>
<organism evidence="3 4">
    <name type="scientific">Dermacoccus abyssi</name>
    <dbReference type="NCBI Taxonomy" id="322596"/>
    <lineage>
        <taxon>Bacteria</taxon>
        <taxon>Bacillati</taxon>
        <taxon>Actinomycetota</taxon>
        <taxon>Actinomycetes</taxon>
        <taxon>Micrococcales</taxon>
        <taxon>Dermacoccaceae</taxon>
        <taxon>Dermacoccus</taxon>
    </lineage>
</organism>
<dbReference type="NCBIfam" id="TIGR00278">
    <property type="entry name" value="membrane protein insertion efficiency factor YidD"/>
    <property type="match status" value="1"/>
</dbReference>
<keyword evidence="1" id="KW-1003">Cell membrane</keyword>
<evidence type="ECO:0000256" key="1">
    <source>
        <dbReference type="HAMAP-Rule" id="MF_00386"/>
    </source>
</evidence>
<dbReference type="PANTHER" id="PTHR33383:SF1">
    <property type="entry name" value="MEMBRANE PROTEIN INSERTION EFFICIENCY FACTOR-RELATED"/>
    <property type="match status" value="1"/>
</dbReference>
<evidence type="ECO:0000313" key="3">
    <source>
        <dbReference type="EMBL" id="RHW44960.1"/>
    </source>
</evidence>
<dbReference type="Proteomes" id="UP000285376">
    <property type="component" value="Unassembled WGS sequence"/>
</dbReference>
<dbReference type="PANTHER" id="PTHR33383">
    <property type="entry name" value="MEMBRANE PROTEIN INSERTION EFFICIENCY FACTOR-RELATED"/>
    <property type="match status" value="1"/>
</dbReference>
<feature type="compositionally biased region" description="Low complexity" evidence="2">
    <location>
        <begin position="98"/>
        <end position="109"/>
    </location>
</feature>
<dbReference type="EMBL" id="QWLM01000012">
    <property type="protein sequence ID" value="RHW44960.1"/>
    <property type="molecule type" value="Genomic_DNA"/>
</dbReference>
<proteinExistence type="inferred from homology"/>
<protein>
    <recommendedName>
        <fullName evidence="1">Putative membrane protein insertion efficiency factor</fullName>
    </recommendedName>
</protein>
<dbReference type="InterPro" id="IPR002696">
    <property type="entry name" value="Membr_insert_effic_factor_YidD"/>
</dbReference>
<keyword evidence="1" id="KW-0472">Membrane</keyword>
<dbReference type="RefSeq" id="WP_118913934.1">
    <property type="nucleotide sequence ID" value="NZ_CBCRVH010000013.1"/>
</dbReference>
<evidence type="ECO:0000256" key="2">
    <source>
        <dbReference type="SAM" id="MobiDB-lite"/>
    </source>
</evidence>